<keyword evidence="2" id="KW-1185">Reference proteome</keyword>
<dbReference type="AlphaFoldDB" id="A0AAD6YR72"/>
<dbReference type="EMBL" id="JARJCW010000003">
    <property type="protein sequence ID" value="KAJ7226927.1"/>
    <property type="molecule type" value="Genomic_DNA"/>
</dbReference>
<dbReference type="Proteomes" id="UP001219525">
    <property type="component" value="Unassembled WGS sequence"/>
</dbReference>
<evidence type="ECO:0000313" key="2">
    <source>
        <dbReference type="Proteomes" id="UP001219525"/>
    </source>
</evidence>
<comment type="caution">
    <text evidence="1">The sequence shown here is derived from an EMBL/GenBank/DDBJ whole genome shotgun (WGS) entry which is preliminary data.</text>
</comment>
<organism evidence="1 2">
    <name type="scientific">Mycena pura</name>
    <dbReference type="NCBI Taxonomy" id="153505"/>
    <lineage>
        <taxon>Eukaryota</taxon>
        <taxon>Fungi</taxon>
        <taxon>Dikarya</taxon>
        <taxon>Basidiomycota</taxon>
        <taxon>Agaricomycotina</taxon>
        <taxon>Agaricomycetes</taxon>
        <taxon>Agaricomycetidae</taxon>
        <taxon>Agaricales</taxon>
        <taxon>Marasmiineae</taxon>
        <taxon>Mycenaceae</taxon>
        <taxon>Mycena</taxon>
    </lineage>
</organism>
<reference evidence="1" key="1">
    <citation type="submission" date="2023-03" db="EMBL/GenBank/DDBJ databases">
        <title>Massive genome expansion in bonnet fungi (Mycena s.s.) driven by repeated elements and novel gene families across ecological guilds.</title>
        <authorList>
            <consortium name="Lawrence Berkeley National Laboratory"/>
            <person name="Harder C.B."/>
            <person name="Miyauchi S."/>
            <person name="Viragh M."/>
            <person name="Kuo A."/>
            <person name="Thoen E."/>
            <person name="Andreopoulos B."/>
            <person name="Lu D."/>
            <person name="Skrede I."/>
            <person name="Drula E."/>
            <person name="Henrissat B."/>
            <person name="Morin E."/>
            <person name="Kohler A."/>
            <person name="Barry K."/>
            <person name="LaButti K."/>
            <person name="Morin E."/>
            <person name="Salamov A."/>
            <person name="Lipzen A."/>
            <person name="Mereny Z."/>
            <person name="Hegedus B."/>
            <person name="Baldrian P."/>
            <person name="Stursova M."/>
            <person name="Weitz H."/>
            <person name="Taylor A."/>
            <person name="Grigoriev I.V."/>
            <person name="Nagy L.G."/>
            <person name="Martin F."/>
            <person name="Kauserud H."/>
        </authorList>
    </citation>
    <scope>NUCLEOTIDE SEQUENCE</scope>
    <source>
        <strain evidence="1">9144</strain>
    </source>
</reference>
<proteinExistence type="predicted"/>
<sequence>MLYFCAILGASDPLVDDSMVTDMAVAAALVESSSTRAQIFTTTPFRTFSCCSGNRFIFGDSKADRLEVPVPEDSLVVVNSNGTSLKSIFLQEIATLTTRMPPQDQLIIFIAAHGEEEGEVLIGEQPLRIAEIAAAVKNNAKTVLLSTTCFSGKWLQGDVPRQGYVAAPSDEESASLVASDSNYNRGRTSMLTTFASLAADQNIEVPLPYRSLLESAKPHQEPTPIQDTVRPLQDLADDANERRKDLTWPHEAGTIADPSTQRSLPVPLLISEVLNRFKLVRYYPSTSTPKTTKSVSFRSRVEHLPPIPGLSVHEFVEYGIKLLDAEVSSAHLVYLAGCLQKTNLTPEDVRVLFSAFDHRRQCQLAIETYLDWVGWRSKRPPRWDFSGGGGALERIMLEHAAEAAAAWQAFFCWRPEATGWRNLSWTDIRQQLALAWEGAGPPFSATQFLAVAGTMDDIKKVDLLISSPSLQPVVQPPTLDLTSLNITRCT</sequence>
<name>A0AAD6YR72_9AGAR</name>
<evidence type="ECO:0000313" key="1">
    <source>
        <dbReference type="EMBL" id="KAJ7226927.1"/>
    </source>
</evidence>
<gene>
    <name evidence="1" type="ORF">GGX14DRAFT_627526</name>
</gene>
<protein>
    <submittedName>
        <fullName evidence="1">Uncharacterized protein</fullName>
    </submittedName>
</protein>
<accession>A0AAD6YR72</accession>